<dbReference type="CTD" id="20240717"/>
<keyword evidence="4" id="KW-1185">Reference proteome</keyword>
<feature type="domain" description="LysM" evidence="2">
    <location>
        <begin position="68"/>
        <end position="112"/>
    </location>
</feature>
<evidence type="ECO:0000259" key="2">
    <source>
        <dbReference type="PROSITE" id="PS51782"/>
    </source>
</evidence>
<dbReference type="PANTHER" id="PTHR20932">
    <property type="entry name" value="LYSM AND PUTATIVE PEPTIDOGLYCAN-BINDING DOMAIN-CONTAINING PROTEIN"/>
    <property type="match status" value="1"/>
</dbReference>
<dbReference type="AlphaFoldDB" id="V3ZWF4"/>
<dbReference type="PROSITE" id="PS51782">
    <property type="entry name" value="LYSM"/>
    <property type="match status" value="1"/>
</dbReference>
<dbReference type="OMA" id="GARKAND"/>
<evidence type="ECO:0000313" key="4">
    <source>
        <dbReference type="Proteomes" id="UP000030746"/>
    </source>
</evidence>
<dbReference type="SMART" id="SM00257">
    <property type="entry name" value="LysM"/>
    <property type="match status" value="1"/>
</dbReference>
<dbReference type="InterPro" id="IPR018392">
    <property type="entry name" value="LysM"/>
</dbReference>
<dbReference type="SUPFAM" id="SSF54106">
    <property type="entry name" value="LysM domain"/>
    <property type="match status" value="1"/>
</dbReference>
<dbReference type="OrthoDB" id="2107166at2759"/>
<dbReference type="EMBL" id="KB203275">
    <property type="protein sequence ID" value="ESO85291.1"/>
    <property type="molecule type" value="Genomic_DNA"/>
</dbReference>
<dbReference type="GeneID" id="20240717"/>
<dbReference type="PANTHER" id="PTHR20932:SF8">
    <property type="entry name" value="LD22649P"/>
    <property type="match status" value="1"/>
</dbReference>
<proteinExistence type="predicted"/>
<dbReference type="Gene3D" id="3.10.350.10">
    <property type="entry name" value="LysM domain"/>
    <property type="match status" value="1"/>
</dbReference>
<accession>V3ZWF4</accession>
<sequence length="210" mass="23869">MKNTNLKHFQEFQLEELELKVVVMANGENENERQHLSMFVRSQTKYGTTSGKCIGGNVPLAEKATRHIRHNVSPEDTLMGIALKYHVSVEQIKRLNQLWTNDSLFLRQHILVPLLPTNQDIVPKELIVEVSDRYNSSNEEQPKETSPQQVVSTESGMDFLNKYDLDIAQLKSNLQKIEKAAVSNDRPYGASMRQSLGSPYDLPTDPDTQC</sequence>
<dbReference type="HOGENOM" id="CLU_079453_2_0_1"/>
<dbReference type="RefSeq" id="XP_009063996.1">
    <property type="nucleotide sequence ID" value="XM_009065748.1"/>
</dbReference>
<dbReference type="Proteomes" id="UP000030746">
    <property type="component" value="Unassembled WGS sequence"/>
</dbReference>
<gene>
    <name evidence="3" type="ORF">LOTGIDRAFT_167866</name>
</gene>
<dbReference type="STRING" id="225164.V3ZWF4"/>
<dbReference type="KEGG" id="lgi:LOTGIDRAFT_167866"/>
<feature type="region of interest" description="Disordered" evidence="1">
    <location>
        <begin position="181"/>
        <end position="210"/>
    </location>
</feature>
<dbReference type="Pfam" id="PF01476">
    <property type="entry name" value="LysM"/>
    <property type="match status" value="1"/>
</dbReference>
<reference evidence="3 4" key="1">
    <citation type="journal article" date="2013" name="Nature">
        <title>Insights into bilaterian evolution from three spiralian genomes.</title>
        <authorList>
            <person name="Simakov O."/>
            <person name="Marletaz F."/>
            <person name="Cho S.J."/>
            <person name="Edsinger-Gonzales E."/>
            <person name="Havlak P."/>
            <person name="Hellsten U."/>
            <person name="Kuo D.H."/>
            <person name="Larsson T."/>
            <person name="Lv J."/>
            <person name="Arendt D."/>
            <person name="Savage R."/>
            <person name="Osoegawa K."/>
            <person name="de Jong P."/>
            <person name="Grimwood J."/>
            <person name="Chapman J.A."/>
            <person name="Shapiro H."/>
            <person name="Aerts A."/>
            <person name="Otillar R.P."/>
            <person name="Terry A.Y."/>
            <person name="Boore J.L."/>
            <person name="Grigoriev I.V."/>
            <person name="Lindberg D.R."/>
            <person name="Seaver E.C."/>
            <person name="Weisblat D.A."/>
            <person name="Putnam N.H."/>
            <person name="Rokhsar D.S."/>
        </authorList>
    </citation>
    <scope>NUCLEOTIDE SEQUENCE [LARGE SCALE GENOMIC DNA]</scope>
</reference>
<dbReference type="InterPro" id="IPR036779">
    <property type="entry name" value="LysM_dom_sf"/>
</dbReference>
<dbReference type="CDD" id="cd00118">
    <property type="entry name" value="LysM"/>
    <property type="match status" value="1"/>
</dbReference>
<evidence type="ECO:0000256" key="1">
    <source>
        <dbReference type="SAM" id="MobiDB-lite"/>
    </source>
</evidence>
<protein>
    <recommendedName>
        <fullName evidence="2">LysM domain-containing protein</fullName>
    </recommendedName>
</protein>
<name>V3ZWF4_LOTGI</name>
<dbReference type="InterPro" id="IPR045030">
    <property type="entry name" value="LYSM1-4"/>
</dbReference>
<evidence type="ECO:0000313" key="3">
    <source>
        <dbReference type="EMBL" id="ESO85291.1"/>
    </source>
</evidence>
<organism evidence="3 4">
    <name type="scientific">Lottia gigantea</name>
    <name type="common">Giant owl limpet</name>
    <dbReference type="NCBI Taxonomy" id="225164"/>
    <lineage>
        <taxon>Eukaryota</taxon>
        <taxon>Metazoa</taxon>
        <taxon>Spiralia</taxon>
        <taxon>Lophotrochozoa</taxon>
        <taxon>Mollusca</taxon>
        <taxon>Gastropoda</taxon>
        <taxon>Patellogastropoda</taxon>
        <taxon>Lottioidea</taxon>
        <taxon>Lottiidae</taxon>
        <taxon>Lottia</taxon>
    </lineage>
</organism>